<keyword evidence="2" id="KW-1185">Reference proteome</keyword>
<sequence>MARQRFDRQLLTYEYGWGFIQSEASTGTTVCAGCIFMHPIVKDAYSNNSITTLYKQMLMARLQDLENQTMDQFLHEKRSLQTHPVASI</sequence>
<protein>
    <submittedName>
        <fullName evidence="1">Unnamed protein product</fullName>
    </submittedName>
</protein>
<comment type="caution">
    <text evidence="1">The sequence shown here is derived from an EMBL/GenBank/DDBJ whole genome shotgun (WGS) entry which is preliminary data.</text>
</comment>
<dbReference type="EMBL" id="BSXW01001168">
    <property type="protein sequence ID" value="GMF34261.1"/>
    <property type="molecule type" value="Genomic_DNA"/>
</dbReference>
<evidence type="ECO:0000313" key="2">
    <source>
        <dbReference type="Proteomes" id="UP001165083"/>
    </source>
</evidence>
<evidence type="ECO:0000313" key="1">
    <source>
        <dbReference type="EMBL" id="GMF34261.1"/>
    </source>
</evidence>
<gene>
    <name evidence="1" type="ORF">Plil01_001459800</name>
</gene>
<organism evidence="1 2">
    <name type="scientific">Phytophthora lilii</name>
    <dbReference type="NCBI Taxonomy" id="2077276"/>
    <lineage>
        <taxon>Eukaryota</taxon>
        <taxon>Sar</taxon>
        <taxon>Stramenopiles</taxon>
        <taxon>Oomycota</taxon>
        <taxon>Peronosporomycetes</taxon>
        <taxon>Peronosporales</taxon>
        <taxon>Peronosporaceae</taxon>
        <taxon>Phytophthora</taxon>
    </lineage>
</organism>
<dbReference type="AlphaFoldDB" id="A0A9W7CJE0"/>
<reference evidence="1" key="1">
    <citation type="submission" date="2023-04" db="EMBL/GenBank/DDBJ databases">
        <title>Phytophthora lilii NBRC 32176.</title>
        <authorList>
            <person name="Ichikawa N."/>
            <person name="Sato H."/>
            <person name="Tonouchi N."/>
        </authorList>
    </citation>
    <scope>NUCLEOTIDE SEQUENCE</scope>
    <source>
        <strain evidence="1">NBRC 32176</strain>
    </source>
</reference>
<proteinExistence type="predicted"/>
<dbReference type="Proteomes" id="UP001165083">
    <property type="component" value="Unassembled WGS sequence"/>
</dbReference>
<accession>A0A9W7CJE0</accession>
<dbReference type="OrthoDB" id="126268at2759"/>
<name>A0A9W7CJE0_9STRA</name>